<dbReference type="PROSITE" id="PS50181">
    <property type="entry name" value="FBOX"/>
    <property type="match status" value="1"/>
</dbReference>
<reference evidence="2 3" key="1">
    <citation type="journal article" date="2013" name="PLoS Genet.">
        <title>Genomic mechanisms accounting for the adaptation to parasitism in nematode-trapping fungi.</title>
        <authorList>
            <person name="Meerupati T."/>
            <person name="Andersson K.M."/>
            <person name="Friman E."/>
            <person name="Kumar D."/>
            <person name="Tunlid A."/>
            <person name="Ahren D."/>
        </authorList>
    </citation>
    <scope>NUCLEOTIDE SEQUENCE [LARGE SCALE GENOMIC DNA]</scope>
    <source>
        <strain evidence="2 3">CBS 200.50</strain>
    </source>
</reference>
<dbReference type="EMBL" id="AQGS01000435">
    <property type="protein sequence ID" value="EPS40122.1"/>
    <property type="molecule type" value="Genomic_DNA"/>
</dbReference>
<evidence type="ECO:0000313" key="3">
    <source>
        <dbReference type="Proteomes" id="UP000015100"/>
    </source>
</evidence>
<dbReference type="OrthoDB" id="3219396at2759"/>
<dbReference type="InterPro" id="IPR036322">
    <property type="entry name" value="WD40_repeat_dom_sf"/>
</dbReference>
<dbReference type="Gene3D" id="2.130.10.10">
    <property type="entry name" value="YVTN repeat-like/Quinoprotein amine dehydrogenase"/>
    <property type="match status" value="1"/>
</dbReference>
<dbReference type="Pfam" id="PF12937">
    <property type="entry name" value="F-box-like"/>
    <property type="match status" value="1"/>
</dbReference>
<dbReference type="Proteomes" id="UP000015100">
    <property type="component" value="Unassembled WGS sequence"/>
</dbReference>
<dbReference type="STRING" id="1284197.S8BXR0"/>
<reference evidence="3" key="2">
    <citation type="submission" date="2013-04" db="EMBL/GenBank/DDBJ databases">
        <title>Genomic mechanisms accounting for the adaptation to parasitism in nematode-trapping fungi.</title>
        <authorList>
            <person name="Ahren D.G."/>
        </authorList>
    </citation>
    <scope>NUCLEOTIDE SEQUENCE [LARGE SCALE GENOMIC DNA]</scope>
    <source>
        <strain evidence="3">CBS 200.50</strain>
    </source>
</reference>
<dbReference type="SUPFAM" id="SSF50978">
    <property type="entry name" value="WD40 repeat-like"/>
    <property type="match status" value="1"/>
</dbReference>
<dbReference type="InterPro" id="IPR036047">
    <property type="entry name" value="F-box-like_dom_sf"/>
</dbReference>
<evidence type="ECO:0000259" key="1">
    <source>
        <dbReference type="PROSITE" id="PS50181"/>
    </source>
</evidence>
<feature type="domain" description="F-box" evidence="1">
    <location>
        <begin position="33"/>
        <end position="79"/>
    </location>
</feature>
<dbReference type="HOGENOM" id="CLU_024462_1_0_1"/>
<dbReference type="Gene3D" id="1.20.1280.50">
    <property type="match status" value="1"/>
</dbReference>
<gene>
    <name evidence="2" type="ORF">H072_6086</name>
</gene>
<organism evidence="2 3">
    <name type="scientific">Dactylellina haptotyla (strain CBS 200.50)</name>
    <name type="common">Nematode-trapping fungus</name>
    <name type="synonym">Monacrosporium haptotylum</name>
    <dbReference type="NCBI Taxonomy" id="1284197"/>
    <lineage>
        <taxon>Eukaryota</taxon>
        <taxon>Fungi</taxon>
        <taxon>Dikarya</taxon>
        <taxon>Ascomycota</taxon>
        <taxon>Pezizomycotina</taxon>
        <taxon>Orbiliomycetes</taxon>
        <taxon>Orbiliales</taxon>
        <taxon>Orbiliaceae</taxon>
        <taxon>Dactylellina</taxon>
    </lineage>
</organism>
<dbReference type="AlphaFoldDB" id="S8BXR0"/>
<proteinExistence type="predicted"/>
<sequence length="595" mass="67239">MAKRRRISDFSQDCNNTATTAKERGLKKRFFGKSHLLNLPQELVLRILHFLPVQSVLTVSRTSRKLHTLASDPQLWKSKFWARFIYPRIQRRAKLGLPELFSHHDSWTKESSLVSDWKKWLDDHTLIQEERALATPSGLSRDSGIRLRMAIKPTIKTPTLDWKAKFRLRTNWQRGTPRISNLRLLESLVQINTERPQAGLKPKGPPIVGCFYEGYFFAADLVHGVRVFNCGSSTTNNQTPLVERTSSLGNPTCIKVEESLVNDPSRRLYKTRGIDFVVGYHNGSAAILHFDQNSCQLSEKYTKRSFDDNGATELVAFYFPYLAIVTNQNQLKIISFHTSIKSIRNSDGATRLEFPPPDRPYLPSKVVTSLTVDRSWFPTCLSFRRDPSSDEIVASAVFSVRSIIVGSSITLQEFRLAPGFPGLLETYVVSPPLHDALDQAFFGRSAHMAFTTPTCVSYRHPFILTSHADNTLVLYNLYTDEDGKLEIQAGHQLWGHNTSVMAVEVGLRKAVSVDRRGEVRVWDLQGRYEKMHGRDKSVRVGGSGDPLFLNLDGKQGVQTERCLVGFGEEGIVVLDKVKDLDVSTTAFKLAIYDFT</sequence>
<comment type="caution">
    <text evidence="2">The sequence shown here is derived from an EMBL/GenBank/DDBJ whole genome shotgun (WGS) entry which is preliminary data.</text>
</comment>
<dbReference type="SMART" id="SM00256">
    <property type="entry name" value="FBOX"/>
    <property type="match status" value="1"/>
</dbReference>
<dbReference type="InterPro" id="IPR015943">
    <property type="entry name" value="WD40/YVTN_repeat-like_dom_sf"/>
</dbReference>
<dbReference type="Pfam" id="PF25499">
    <property type="entry name" value="Beta-prop_pof12"/>
    <property type="match status" value="1"/>
</dbReference>
<evidence type="ECO:0000313" key="2">
    <source>
        <dbReference type="EMBL" id="EPS40122.1"/>
    </source>
</evidence>
<accession>S8BXR0</accession>
<dbReference type="SUPFAM" id="SSF81383">
    <property type="entry name" value="F-box domain"/>
    <property type="match status" value="1"/>
</dbReference>
<dbReference type="InterPro" id="IPR001810">
    <property type="entry name" value="F-box_dom"/>
</dbReference>
<keyword evidence="3" id="KW-1185">Reference proteome</keyword>
<dbReference type="eggNOG" id="ENOG502S32V">
    <property type="taxonomic scope" value="Eukaryota"/>
</dbReference>
<dbReference type="OMA" id="RHNWSRG"/>
<name>S8BXR0_DACHA</name>
<protein>
    <recommendedName>
        <fullName evidence="1">F-box domain-containing protein</fullName>
    </recommendedName>
</protein>